<dbReference type="RefSeq" id="WP_119275941.1">
    <property type="nucleotide sequence ID" value="NZ_QWLA01000006.1"/>
</dbReference>
<dbReference type="PROSITE" id="PS50887">
    <property type="entry name" value="GGDEF"/>
    <property type="match status" value="1"/>
</dbReference>
<organism evidence="3 4">
    <name type="scientific">Calidithermus roseus</name>
    <dbReference type="NCBI Taxonomy" id="1644118"/>
    <lineage>
        <taxon>Bacteria</taxon>
        <taxon>Thermotogati</taxon>
        <taxon>Deinococcota</taxon>
        <taxon>Deinococci</taxon>
        <taxon>Thermales</taxon>
        <taxon>Thermaceae</taxon>
        <taxon>Calidithermus</taxon>
    </lineage>
</organism>
<keyword evidence="3" id="KW-0808">Transferase</keyword>
<dbReference type="InterPro" id="IPR003018">
    <property type="entry name" value="GAF"/>
</dbReference>
<dbReference type="InterPro" id="IPR043128">
    <property type="entry name" value="Rev_trsase/Diguanyl_cyclase"/>
</dbReference>
<dbReference type="EMBL" id="QWLA01000006">
    <property type="protein sequence ID" value="RIH88986.1"/>
    <property type="molecule type" value="Genomic_DNA"/>
</dbReference>
<dbReference type="CDD" id="cd01949">
    <property type="entry name" value="GGDEF"/>
    <property type="match status" value="1"/>
</dbReference>
<evidence type="ECO:0000313" key="4">
    <source>
        <dbReference type="Proteomes" id="UP000265341"/>
    </source>
</evidence>
<gene>
    <name evidence="3" type="primary">dosC_2</name>
    <name evidence="3" type="ORF">Mrose_00593</name>
</gene>
<feature type="transmembrane region" description="Helical" evidence="1">
    <location>
        <begin position="6"/>
        <end position="26"/>
    </location>
</feature>
<dbReference type="InterPro" id="IPR029787">
    <property type="entry name" value="Nucleotide_cyclase"/>
</dbReference>
<dbReference type="InterPro" id="IPR029016">
    <property type="entry name" value="GAF-like_dom_sf"/>
</dbReference>
<dbReference type="OrthoDB" id="9805474at2"/>
<dbReference type="EC" id="2.7.7.65" evidence="3"/>
<dbReference type="Gene3D" id="3.30.70.270">
    <property type="match status" value="1"/>
</dbReference>
<dbReference type="PANTHER" id="PTHR45138">
    <property type="entry name" value="REGULATORY COMPONENTS OF SENSORY TRANSDUCTION SYSTEM"/>
    <property type="match status" value="1"/>
</dbReference>
<dbReference type="SUPFAM" id="SSF55073">
    <property type="entry name" value="Nucleotide cyclase"/>
    <property type="match status" value="1"/>
</dbReference>
<dbReference type="InterPro" id="IPR000160">
    <property type="entry name" value="GGDEF_dom"/>
</dbReference>
<dbReference type="SUPFAM" id="SSF55781">
    <property type="entry name" value="GAF domain-like"/>
    <property type="match status" value="3"/>
</dbReference>
<dbReference type="GO" id="GO:0005886">
    <property type="term" value="C:plasma membrane"/>
    <property type="evidence" value="ECO:0007669"/>
    <property type="project" value="TreeGrafter"/>
</dbReference>
<comment type="caution">
    <text evidence="3">The sequence shown here is derived from an EMBL/GenBank/DDBJ whole genome shotgun (WGS) entry which is preliminary data.</text>
</comment>
<keyword evidence="1" id="KW-0472">Membrane</keyword>
<keyword evidence="3" id="KW-0548">Nucleotidyltransferase</keyword>
<dbReference type="Pfam" id="PF01590">
    <property type="entry name" value="GAF"/>
    <property type="match status" value="1"/>
</dbReference>
<keyword evidence="4" id="KW-1185">Reference proteome</keyword>
<proteinExistence type="predicted"/>
<dbReference type="InterPro" id="IPR050469">
    <property type="entry name" value="Diguanylate_Cyclase"/>
</dbReference>
<name>A0A399F007_9DEIN</name>
<feature type="domain" description="GGDEF" evidence="2">
    <location>
        <begin position="622"/>
        <end position="749"/>
    </location>
</feature>
<dbReference type="SMART" id="SM00267">
    <property type="entry name" value="GGDEF"/>
    <property type="match status" value="1"/>
</dbReference>
<evidence type="ECO:0000313" key="3">
    <source>
        <dbReference type="EMBL" id="RIH88986.1"/>
    </source>
</evidence>
<dbReference type="GO" id="GO:0052621">
    <property type="term" value="F:diguanylate cyclase activity"/>
    <property type="evidence" value="ECO:0007669"/>
    <property type="project" value="UniProtKB-EC"/>
</dbReference>
<dbReference type="GO" id="GO:1902201">
    <property type="term" value="P:negative regulation of bacterial-type flagellum-dependent cell motility"/>
    <property type="evidence" value="ECO:0007669"/>
    <property type="project" value="TreeGrafter"/>
</dbReference>
<dbReference type="AlphaFoldDB" id="A0A399F007"/>
<dbReference type="FunFam" id="3.30.70.270:FF:000001">
    <property type="entry name" value="Diguanylate cyclase domain protein"/>
    <property type="match status" value="1"/>
</dbReference>
<dbReference type="Proteomes" id="UP000265341">
    <property type="component" value="Unassembled WGS sequence"/>
</dbReference>
<dbReference type="SMART" id="SM00065">
    <property type="entry name" value="GAF"/>
    <property type="match status" value="3"/>
</dbReference>
<dbReference type="Gene3D" id="3.30.450.40">
    <property type="match status" value="3"/>
</dbReference>
<reference evidence="3 4" key="1">
    <citation type="submission" date="2018-08" db="EMBL/GenBank/DDBJ databases">
        <title>Meiothermus roseus NBRC 110900 genome sequencing project.</title>
        <authorList>
            <person name="Da Costa M.S."/>
            <person name="Albuquerque L."/>
            <person name="Raposo P."/>
            <person name="Froufe H.J.C."/>
            <person name="Barroso C.S."/>
            <person name="Egas C."/>
        </authorList>
    </citation>
    <scope>NUCLEOTIDE SEQUENCE [LARGE SCALE GENOMIC DNA]</scope>
    <source>
        <strain evidence="3 4">NBRC 110900</strain>
    </source>
</reference>
<keyword evidence="1" id="KW-1133">Transmembrane helix</keyword>
<protein>
    <submittedName>
        <fullName evidence="3">Diguanylate cyclase DosC</fullName>
        <ecNumber evidence="3">2.7.7.65</ecNumber>
    </submittedName>
</protein>
<dbReference type="PANTHER" id="PTHR45138:SF9">
    <property type="entry name" value="DIGUANYLATE CYCLASE DGCM-RELATED"/>
    <property type="match status" value="1"/>
</dbReference>
<evidence type="ECO:0000259" key="2">
    <source>
        <dbReference type="PROSITE" id="PS50887"/>
    </source>
</evidence>
<accession>A0A399F007</accession>
<feature type="transmembrane region" description="Helical" evidence="1">
    <location>
        <begin position="33"/>
        <end position="53"/>
    </location>
</feature>
<dbReference type="NCBIfam" id="TIGR00254">
    <property type="entry name" value="GGDEF"/>
    <property type="match status" value="1"/>
</dbReference>
<dbReference type="GO" id="GO:0043709">
    <property type="term" value="P:cell adhesion involved in single-species biofilm formation"/>
    <property type="evidence" value="ECO:0007669"/>
    <property type="project" value="TreeGrafter"/>
</dbReference>
<evidence type="ECO:0000256" key="1">
    <source>
        <dbReference type="SAM" id="Phobius"/>
    </source>
</evidence>
<keyword evidence="1" id="KW-0812">Transmembrane</keyword>
<dbReference type="Pfam" id="PF13185">
    <property type="entry name" value="GAF_2"/>
    <property type="match status" value="1"/>
</dbReference>
<feature type="transmembrane region" description="Helical" evidence="1">
    <location>
        <begin position="59"/>
        <end position="85"/>
    </location>
</feature>
<dbReference type="Pfam" id="PF00990">
    <property type="entry name" value="GGDEF"/>
    <property type="match status" value="1"/>
</dbReference>
<sequence length="749" mass="82071">MQGRVLTVWVIALASALAWLLTHWLRPSERYEVPWLIAGVGALASLYGLPGGLLAGGLVLGLAAIVVGASYLPWLAMVLLVSVFLSDRARLRLDSVLRRQLQTNRQLALLVGALEDLGRLTTREAVLAALPELLHRQGEGHASIWVPSGEGFRKVASSGASHLPDAIAATGVVGRAYATGQTQYVRDVSKDPDYIPPTPTSRGSELALPLREGDQVVAVLNLERTQPFLEEERQGFERFARAVSTQLSRLAERLETELLNHLAISLATISSPQVILERALEILAPTLNLHHGGILMQQGAQMLLMARQGSDGSDSQSSIPFGWGLVWQVYRDGQPVFIESTSTYQGAPLEALLEGLEGLVVHPIPLPGGERQRAMLYLGDPQPRAWRKAERELLQAACRTIGLALEAALTRERLEGLLCLARDTVEAPPAQVYQQVLEAAVRLVPGAEKGSLLVRKGENFYFQAVVGFDLAALARLHFTEADHLVWYGGDRSGWQRGEPRILSTAQLSIAEVSRRTAPDDTLERVAAIDRLQANLAMPILYQGEVLALLNLDNFHDPAAFDTYSKEVARFFSTPVAAILHEVKNRNLLEEAALTDALTGLPNRRAFDRRLGEELERARRHSYPLSLLVMDLRGFKQVNDRLGHARGDEALVRVAQALLLEQRKGDSLFRWGGDEFAAILPHADLLGGVTAAQRYASLVETICLEGLRMGLNIGVATFPEEATDHDTLLQLADSRMYKAKEQGVAVLRQT</sequence>